<dbReference type="InterPro" id="IPR001478">
    <property type="entry name" value="PDZ"/>
</dbReference>
<evidence type="ECO:0000256" key="2">
    <source>
        <dbReference type="ARBA" id="ARBA00022670"/>
    </source>
</evidence>
<dbReference type="FunFam" id="3.30.750.44:FF:000001">
    <property type="entry name" value="S41 family peptidase"/>
    <property type="match status" value="1"/>
</dbReference>
<evidence type="ECO:0000313" key="10">
    <source>
        <dbReference type="EMBL" id="OEH92216.1"/>
    </source>
</evidence>
<dbReference type="InterPro" id="IPR004447">
    <property type="entry name" value="Peptidase_S41A"/>
</dbReference>
<dbReference type="GO" id="GO:0006508">
    <property type="term" value="P:proteolysis"/>
    <property type="evidence" value="ECO:0007669"/>
    <property type="project" value="UniProtKB-KW"/>
</dbReference>
<protein>
    <recommendedName>
        <fullName evidence="6">C-terminal processing peptidase</fullName>
        <ecNumber evidence="6">3.4.21.102</ecNumber>
    </recommendedName>
</protein>
<evidence type="ECO:0000256" key="8">
    <source>
        <dbReference type="SAM" id="Phobius"/>
    </source>
</evidence>
<name>A0A1E5LDR3_9BACI</name>
<dbReference type="Gene3D" id="3.30.750.44">
    <property type="match status" value="1"/>
</dbReference>
<feature type="transmembrane region" description="Helical" evidence="8">
    <location>
        <begin position="7"/>
        <end position="27"/>
    </location>
</feature>
<dbReference type="FunFam" id="2.30.42.10:FF:000063">
    <property type="entry name" value="Peptidase, S41 family"/>
    <property type="match status" value="1"/>
</dbReference>
<dbReference type="InterPro" id="IPR002477">
    <property type="entry name" value="Peptidoglycan-bd-like"/>
</dbReference>
<dbReference type="RefSeq" id="WP_069717757.1">
    <property type="nucleotide sequence ID" value="NZ_MJEH01000033.1"/>
</dbReference>
<keyword evidence="8" id="KW-0812">Transmembrane</keyword>
<dbReference type="PANTHER" id="PTHR32060">
    <property type="entry name" value="TAIL-SPECIFIC PROTEASE"/>
    <property type="match status" value="1"/>
</dbReference>
<dbReference type="InterPro" id="IPR036366">
    <property type="entry name" value="PGBDSf"/>
</dbReference>
<dbReference type="PROSITE" id="PS50106">
    <property type="entry name" value="PDZ"/>
    <property type="match status" value="1"/>
</dbReference>
<gene>
    <name evidence="10" type="ORF">BFG57_02805</name>
</gene>
<keyword evidence="4 7" id="KW-0720">Serine protease</keyword>
<dbReference type="AlphaFoldDB" id="A0A1E5LDR3"/>
<evidence type="ECO:0000256" key="3">
    <source>
        <dbReference type="ARBA" id="ARBA00022801"/>
    </source>
</evidence>
<evidence type="ECO:0000256" key="4">
    <source>
        <dbReference type="ARBA" id="ARBA00022825"/>
    </source>
</evidence>
<dbReference type="Pfam" id="PF22694">
    <property type="entry name" value="CtpB_N-like"/>
    <property type="match status" value="1"/>
</dbReference>
<dbReference type="PANTHER" id="PTHR32060:SF29">
    <property type="entry name" value="CARBOXY-TERMINAL PROCESSING PROTEASE CTPB"/>
    <property type="match status" value="1"/>
</dbReference>
<keyword evidence="11" id="KW-1185">Reference proteome</keyword>
<dbReference type="InterPro" id="IPR036034">
    <property type="entry name" value="PDZ_sf"/>
</dbReference>
<dbReference type="SMART" id="SM00228">
    <property type="entry name" value="PDZ"/>
    <property type="match status" value="1"/>
</dbReference>
<reference evidence="10 11" key="1">
    <citation type="submission" date="2016-08" db="EMBL/GenBank/DDBJ databases">
        <title>Genome of Bacillus solimangrovi GH2-4.</title>
        <authorList>
            <person name="Lim S."/>
            <person name="Kim B.-C."/>
        </authorList>
    </citation>
    <scope>NUCLEOTIDE SEQUENCE [LARGE SCALE GENOMIC DNA]</scope>
    <source>
        <strain evidence="10 11">GH2-4</strain>
    </source>
</reference>
<dbReference type="SUPFAM" id="SSF50156">
    <property type="entry name" value="PDZ domain-like"/>
    <property type="match status" value="1"/>
</dbReference>
<comment type="caution">
    <text evidence="10">The sequence shown here is derived from an EMBL/GenBank/DDBJ whole genome shotgun (WGS) entry which is preliminary data.</text>
</comment>
<dbReference type="CDD" id="cd07560">
    <property type="entry name" value="Peptidase_S41_CPP"/>
    <property type="match status" value="1"/>
</dbReference>
<evidence type="ECO:0000256" key="6">
    <source>
        <dbReference type="ARBA" id="ARBA00066637"/>
    </source>
</evidence>
<keyword evidence="8" id="KW-1133">Transmembrane helix</keyword>
<dbReference type="NCBIfam" id="TIGR00225">
    <property type="entry name" value="prc"/>
    <property type="match status" value="1"/>
</dbReference>
<dbReference type="SUPFAM" id="SSF52096">
    <property type="entry name" value="ClpP/crotonase"/>
    <property type="match status" value="1"/>
</dbReference>
<comment type="catalytic activity">
    <reaction evidence="5">
        <text>The enzyme shows specific recognition of a C-terminal tripeptide, Xaa-Yaa-Zaa, in which Xaa is preferably Ala or Leu, Yaa is preferably Ala or Tyr, and Zaa is preferably Ala, but then cleaves at a variable distance from the C-terminus. A typical cleavage is -Ala-Ala-|-Arg-Ala-Ala-Lys-Glu-Asn-Tyr-Ala-Leu-Ala-Ala.</text>
        <dbReference type="EC" id="3.4.21.102"/>
    </reaction>
</comment>
<accession>A0A1E5LDR3</accession>
<feature type="domain" description="PDZ" evidence="9">
    <location>
        <begin position="98"/>
        <end position="174"/>
    </location>
</feature>
<comment type="similarity">
    <text evidence="1 7">Belongs to the peptidase S41A family.</text>
</comment>
<dbReference type="Gene3D" id="2.30.42.10">
    <property type="match status" value="1"/>
</dbReference>
<dbReference type="InterPro" id="IPR029045">
    <property type="entry name" value="ClpP/crotonase-like_dom_sf"/>
</dbReference>
<dbReference type="InterPro" id="IPR005151">
    <property type="entry name" value="Tail-specific_protease"/>
</dbReference>
<sequence length="486" mass="53433">MNFRGRVVAILMGLSLVMGAGVTYLFANVGTEELPIYAMEEQTAPSTSGTSTNNEAEIDKISRAMQVISESYVEKVDEEKLVEGAIQGMLETLDDPYSVYMNKETAKQFTDSLDSSFEGIGAEVSMIDGKVTIVSPYKGSPAEKAGLKPNDQIITVDGNSLEGLDLYEAVLKIRGKKGSIVKLEVQRPGVAKPLIVDVTRDEIPIETVYSSVKDVNGEKIGYIEVTSFSEDTAQHFEEGVAELEKQNITGLVIDVRGNPGGYLQSVEQMLKQFITKEKPYLQIENREGEKKRFFSSLKEKKDYPISVLIDGGSASASEILAGAMKEAGGYDIVGVKSFGKGTVQQAMPMEDGSNLKLTLFKWLTPEGNWIHEKGVEPTVIVEQPEYFHASPIEVEEPLKLDQTSEQIKNAQIMLRGLGFEPGRTDGYFGAETDVAVKAFQRTNELSVTGEIDEQTAGKMQQQIIELIRSEENDIQLEVALKLVQQK</sequence>
<evidence type="ECO:0000256" key="1">
    <source>
        <dbReference type="ARBA" id="ARBA00009179"/>
    </source>
</evidence>
<dbReference type="GO" id="GO:0007165">
    <property type="term" value="P:signal transduction"/>
    <property type="evidence" value="ECO:0007669"/>
    <property type="project" value="TreeGrafter"/>
</dbReference>
<dbReference type="EMBL" id="MJEH01000033">
    <property type="protein sequence ID" value="OEH92216.1"/>
    <property type="molecule type" value="Genomic_DNA"/>
</dbReference>
<dbReference type="Gene3D" id="3.90.226.10">
    <property type="entry name" value="2-enoyl-CoA Hydratase, Chain A, domain 1"/>
    <property type="match status" value="1"/>
</dbReference>
<evidence type="ECO:0000256" key="7">
    <source>
        <dbReference type="RuleBase" id="RU004404"/>
    </source>
</evidence>
<dbReference type="Gene3D" id="1.10.101.10">
    <property type="entry name" value="PGBD-like superfamily/PGBD"/>
    <property type="match status" value="1"/>
</dbReference>
<dbReference type="SMART" id="SM00245">
    <property type="entry name" value="TSPc"/>
    <property type="match status" value="1"/>
</dbReference>
<dbReference type="GO" id="GO:0004252">
    <property type="term" value="F:serine-type endopeptidase activity"/>
    <property type="evidence" value="ECO:0007669"/>
    <property type="project" value="UniProtKB-EC"/>
</dbReference>
<keyword evidence="8" id="KW-0472">Membrane</keyword>
<dbReference type="CDD" id="cd06782">
    <property type="entry name" value="cpPDZ_CPP-like"/>
    <property type="match status" value="1"/>
</dbReference>
<dbReference type="STRING" id="1305675.BFG57_02805"/>
<dbReference type="GO" id="GO:0030288">
    <property type="term" value="C:outer membrane-bounded periplasmic space"/>
    <property type="evidence" value="ECO:0007669"/>
    <property type="project" value="TreeGrafter"/>
</dbReference>
<evidence type="ECO:0000313" key="11">
    <source>
        <dbReference type="Proteomes" id="UP000095209"/>
    </source>
</evidence>
<dbReference type="Pfam" id="PF13180">
    <property type="entry name" value="PDZ_2"/>
    <property type="match status" value="1"/>
</dbReference>
<keyword evidence="2 7" id="KW-0645">Protease</keyword>
<keyword evidence="3 7" id="KW-0378">Hydrolase</keyword>
<evidence type="ECO:0000256" key="5">
    <source>
        <dbReference type="ARBA" id="ARBA00051784"/>
    </source>
</evidence>
<dbReference type="SUPFAM" id="SSF47090">
    <property type="entry name" value="PGBD-like"/>
    <property type="match status" value="1"/>
</dbReference>
<dbReference type="InterPro" id="IPR055210">
    <property type="entry name" value="CtpA/B_N"/>
</dbReference>
<dbReference type="InterPro" id="IPR036365">
    <property type="entry name" value="PGBD-like_sf"/>
</dbReference>
<dbReference type="Proteomes" id="UP000095209">
    <property type="component" value="Unassembled WGS sequence"/>
</dbReference>
<organism evidence="10 11">
    <name type="scientific">Bacillus solimangrovi</name>
    <dbReference type="NCBI Taxonomy" id="1305675"/>
    <lineage>
        <taxon>Bacteria</taxon>
        <taxon>Bacillati</taxon>
        <taxon>Bacillota</taxon>
        <taxon>Bacilli</taxon>
        <taxon>Bacillales</taxon>
        <taxon>Bacillaceae</taxon>
        <taxon>Bacillus</taxon>
    </lineage>
</organism>
<evidence type="ECO:0000259" key="9">
    <source>
        <dbReference type="PROSITE" id="PS50106"/>
    </source>
</evidence>
<dbReference type="EC" id="3.4.21.102" evidence="6"/>
<dbReference type="Pfam" id="PF03572">
    <property type="entry name" value="Peptidase_S41"/>
    <property type="match status" value="1"/>
</dbReference>
<dbReference type="Pfam" id="PF01471">
    <property type="entry name" value="PG_binding_1"/>
    <property type="match status" value="1"/>
</dbReference>
<proteinExistence type="inferred from homology"/>